<dbReference type="EMBL" id="BBMN01000001">
    <property type="protein sequence ID" value="GAL02427.1"/>
    <property type="molecule type" value="Genomic_DNA"/>
</dbReference>
<dbReference type="STRING" id="754436.JCM19237_5320"/>
<sequence>MTKYPFSGNKSYDETFSFEPHLHNGNILFNDKNNLNTIYFRYYKINDDCSLIFKHPNKIAMKYMSLACRY</sequence>
<gene>
    <name evidence="1" type="ORF">JCM19237_5320</name>
</gene>
<accession>A0A090R475</accession>
<comment type="caution">
    <text evidence="1">The sequence shown here is derived from an EMBL/GenBank/DDBJ whole genome shotgun (WGS) entry which is preliminary data.</text>
</comment>
<protein>
    <submittedName>
        <fullName evidence="1">Uncharacterized protein</fullName>
    </submittedName>
</protein>
<organism evidence="1 2">
    <name type="scientific">Photobacterium aphoticum</name>
    <dbReference type="NCBI Taxonomy" id="754436"/>
    <lineage>
        <taxon>Bacteria</taxon>
        <taxon>Pseudomonadati</taxon>
        <taxon>Pseudomonadota</taxon>
        <taxon>Gammaproteobacteria</taxon>
        <taxon>Vibrionales</taxon>
        <taxon>Vibrionaceae</taxon>
        <taxon>Photobacterium</taxon>
    </lineage>
</organism>
<name>A0A090R475_9GAMM</name>
<evidence type="ECO:0000313" key="1">
    <source>
        <dbReference type="EMBL" id="GAL02427.1"/>
    </source>
</evidence>
<dbReference type="Proteomes" id="UP000029227">
    <property type="component" value="Unassembled WGS sequence"/>
</dbReference>
<dbReference type="AlphaFoldDB" id="A0A090R475"/>
<evidence type="ECO:0000313" key="2">
    <source>
        <dbReference type="Proteomes" id="UP000029227"/>
    </source>
</evidence>
<reference evidence="1 2" key="1">
    <citation type="journal article" date="2014" name="Genome Announc.">
        <title>Draft Genome Sequences of Two Vibrionaceae Species, Vibrio ponticus C121 and Photobacterium aphoticum C119, Isolated as Coral Reef Microbiota.</title>
        <authorList>
            <person name="Al-saari N."/>
            <person name="Meirelles P.M."/>
            <person name="Mino S."/>
            <person name="Suda W."/>
            <person name="Oshima K."/>
            <person name="Hattori M."/>
            <person name="Ohkuma M."/>
            <person name="Thompson F.L."/>
            <person name="Gomez-Gil B."/>
            <person name="Sawabe T."/>
            <person name="Sawabe T."/>
        </authorList>
    </citation>
    <scope>NUCLEOTIDE SEQUENCE [LARGE SCALE GENOMIC DNA]</scope>
    <source>
        <strain evidence="1 2">JCM 19237</strain>
    </source>
</reference>
<proteinExistence type="predicted"/>